<proteinExistence type="predicted"/>
<evidence type="ECO:0000256" key="1">
    <source>
        <dbReference type="SAM" id="Coils"/>
    </source>
</evidence>
<dbReference type="CDD" id="cd14686">
    <property type="entry name" value="bZIP"/>
    <property type="match status" value="1"/>
</dbReference>
<name>A0A8T1WF74_9STRA</name>
<evidence type="ECO:0000313" key="3">
    <source>
        <dbReference type="Proteomes" id="UP000694044"/>
    </source>
</evidence>
<comment type="caution">
    <text evidence="2">The sequence shown here is derived from an EMBL/GenBank/DDBJ whole genome shotgun (WGS) entry which is preliminary data.</text>
</comment>
<sequence>MDRISSIFARFEPTNSSRFLTSDVIGHVRPRASVGGGDVFLEPAKFPRLRTSLPTTRTSLHVTPVAPQQPSLGYQMEVSLSRRMRDVAICPSWSGNPFRQEPVSSLASSAPTQPLLRPTSRTIPSVKTIQSSAPGAPKIKRKRIRIKTARRREQCRTNQARYRQKQMESVKTLEVTVEHLQREIPMLEMQHSRLLSNANPSAWFIIVEYFHLFRNGVQDPDQAPHGPEAWLQKSEADQQLVFLQSSMAADVMLGEQRGVDALVEQWKRHTSYFDDLQFQLEHMARISEDFISATAFLNVTLSESTLQHVFPWLLAAEEGGGRRTSAQEEDKAAILRSKLLGQRLFLPCRLCFEWDGVAKRIVRMENTVDVLPSLMQVLGSLEDAAFVLEHALIAQDGTIGRRR</sequence>
<feature type="coiled-coil region" evidence="1">
    <location>
        <begin position="163"/>
        <end position="190"/>
    </location>
</feature>
<keyword evidence="1" id="KW-0175">Coiled coil</keyword>
<reference evidence="2" key="1">
    <citation type="submission" date="2021-02" db="EMBL/GenBank/DDBJ databases">
        <authorList>
            <person name="Palmer J.M."/>
        </authorList>
    </citation>
    <scope>NUCLEOTIDE SEQUENCE</scope>
    <source>
        <strain evidence="2">SCRP734</strain>
    </source>
</reference>
<accession>A0A8T1WF74</accession>
<keyword evidence="3" id="KW-1185">Reference proteome</keyword>
<dbReference type="OrthoDB" id="73869at2759"/>
<organism evidence="2 3">
    <name type="scientific">Phytophthora pseudosyringae</name>
    <dbReference type="NCBI Taxonomy" id="221518"/>
    <lineage>
        <taxon>Eukaryota</taxon>
        <taxon>Sar</taxon>
        <taxon>Stramenopiles</taxon>
        <taxon>Oomycota</taxon>
        <taxon>Peronosporomycetes</taxon>
        <taxon>Peronosporales</taxon>
        <taxon>Peronosporaceae</taxon>
        <taxon>Phytophthora</taxon>
    </lineage>
</organism>
<protein>
    <recommendedName>
        <fullName evidence="4">BZIP domain-containing protein</fullName>
    </recommendedName>
</protein>
<dbReference type="AlphaFoldDB" id="A0A8T1WF74"/>
<evidence type="ECO:0000313" key="2">
    <source>
        <dbReference type="EMBL" id="KAG7392397.1"/>
    </source>
</evidence>
<dbReference type="Proteomes" id="UP000694044">
    <property type="component" value="Unassembled WGS sequence"/>
</dbReference>
<dbReference type="EMBL" id="JAGDFM010000011">
    <property type="protein sequence ID" value="KAG7392397.1"/>
    <property type="molecule type" value="Genomic_DNA"/>
</dbReference>
<evidence type="ECO:0008006" key="4">
    <source>
        <dbReference type="Google" id="ProtNLM"/>
    </source>
</evidence>
<gene>
    <name evidence="2" type="ORF">PHYPSEUDO_000805</name>
</gene>